<dbReference type="GO" id="GO:0006888">
    <property type="term" value="P:endoplasmic reticulum to Golgi vesicle-mediated transport"/>
    <property type="evidence" value="ECO:0007669"/>
    <property type="project" value="InterPro"/>
</dbReference>
<dbReference type="Proteomes" id="UP000567179">
    <property type="component" value="Unassembled WGS sequence"/>
</dbReference>
<evidence type="ECO:0000313" key="4">
    <source>
        <dbReference type="Proteomes" id="UP000567179"/>
    </source>
</evidence>
<gene>
    <name evidence="3" type="ORF">D9619_000289</name>
</gene>
<name>A0A8H5F369_9AGAR</name>
<dbReference type="CDD" id="cd14854">
    <property type="entry name" value="TRAPPC2L"/>
    <property type="match status" value="1"/>
</dbReference>
<comment type="caution">
    <text evidence="3">The sequence shown here is derived from an EMBL/GenBank/DDBJ whole genome shotgun (WGS) entry which is preliminary data.</text>
</comment>
<protein>
    <recommendedName>
        <fullName evidence="2">Trafficking protein particle complex subunit 2-like protein</fullName>
    </recommendedName>
</protein>
<dbReference type="GO" id="GO:0005737">
    <property type="term" value="C:cytoplasm"/>
    <property type="evidence" value="ECO:0007669"/>
    <property type="project" value="GOC"/>
</dbReference>
<dbReference type="InterPro" id="IPR044760">
    <property type="entry name" value="TRAPPC2L"/>
</dbReference>
<dbReference type="InterPro" id="IPR006722">
    <property type="entry name" value="Sedlin"/>
</dbReference>
<dbReference type="InterPro" id="IPR011012">
    <property type="entry name" value="Longin-like_dom_sf"/>
</dbReference>
<sequence length="166" mass="18341">MPPNLKLNAVAFISPQNHPIVLRAFDRPEVQATKYHYIAHTSLDVVEERVAAAGKSAECYLGLLYAMEDVAVYGYITPLKMKIIIAIPLTDSMVRDADILTIFKALHMAYYTSVSNPFLKLNTGNDGVAAEQASLLAVGSFQWKKFRRRIDEIHAIIASSANLSTS</sequence>
<dbReference type="SUPFAM" id="SSF64356">
    <property type="entry name" value="SNARE-like"/>
    <property type="match status" value="1"/>
</dbReference>
<dbReference type="AlphaFoldDB" id="A0A8H5F369"/>
<proteinExistence type="inferred from homology"/>
<evidence type="ECO:0000256" key="1">
    <source>
        <dbReference type="ARBA" id="ARBA00006626"/>
    </source>
</evidence>
<reference evidence="3 4" key="1">
    <citation type="journal article" date="2020" name="ISME J.">
        <title>Uncovering the hidden diversity of litter-decomposition mechanisms in mushroom-forming fungi.</title>
        <authorList>
            <person name="Floudas D."/>
            <person name="Bentzer J."/>
            <person name="Ahren D."/>
            <person name="Johansson T."/>
            <person name="Persson P."/>
            <person name="Tunlid A."/>
        </authorList>
    </citation>
    <scope>NUCLEOTIDE SEQUENCE [LARGE SCALE GENOMIC DNA]</scope>
    <source>
        <strain evidence="3 4">CBS 101986</strain>
    </source>
</reference>
<dbReference type="Gene3D" id="3.30.450.70">
    <property type="match status" value="1"/>
</dbReference>
<dbReference type="Pfam" id="PF04628">
    <property type="entry name" value="Sedlin_N"/>
    <property type="match status" value="1"/>
</dbReference>
<dbReference type="EMBL" id="JAACJJ010000028">
    <property type="protein sequence ID" value="KAF5321598.1"/>
    <property type="molecule type" value="Genomic_DNA"/>
</dbReference>
<dbReference type="PANTHER" id="PTHR12403">
    <property type="entry name" value="TRAFFICKING PROTEIN PARTICLE COMPLEX SUBUNIT 2"/>
    <property type="match status" value="1"/>
</dbReference>
<accession>A0A8H5F369</accession>
<evidence type="ECO:0000256" key="2">
    <source>
        <dbReference type="ARBA" id="ARBA00024408"/>
    </source>
</evidence>
<comment type="similarity">
    <text evidence="1">Belongs to the TRAPP small subunits family. Sedlin subfamily.</text>
</comment>
<dbReference type="OrthoDB" id="18320at2759"/>
<keyword evidence="4" id="KW-1185">Reference proteome</keyword>
<organism evidence="3 4">
    <name type="scientific">Psilocybe cf. subviscida</name>
    <dbReference type="NCBI Taxonomy" id="2480587"/>
    <lineage>
        <taxon>Eukaryota</taxon>
        <taxon>Fungi</taxon>
        <taxon>Dikarya</taxon>
        <taxon>Basidiomycota</taxon>
        <taxon>Agaricomycotina</taxon>
        <taxon>Agaricomycetes</taxon>
        <taxon>Agaricomycetidae</taxon>
        <taxon>Agaricales</taxon>
        <taxon>Agaricineae</taxon>
        <taxon>Strophariaceae</taxon>
        <taxon>Psilocybe</taxon>
    </lineage>
</organism>
<evidence type="ECO:0000313" key="3">
    <source>
        <dbReference type="EMBL" id="KAF5321598.1"/>
    </source>
</evidence>